<keyword evidence="2" id="KW-1185">Reference proteome</keyword>
<evidence type="ECO:0000313" key="2">
    <source>
        <dbReference type="Proteomes" id="UP000679220"/>
    </source>
</evidence>
<dbReference type="EMBL" id="JAGTAR010000009">
    <property type="protein sequence ID" value="MBR8535392.1"/>
    <property type="molecule type" value="Genomic_DNA"/>
</dbReference>
<organism evidence="1 2">
    <name type="scientific">Carboxylicivirga sediminis</name>
    <dbReference type="NCBI Taxonomy" id="2006564"/>
    <lineage>
        <taxon>Bacteria</taxon>
        <taxon>Pseudomonadati</taxon>
        <taxon>Bacteroidota</taxon>
        <taxon>Bacteroidia</taxon>
        <taxon>Marinilabiliales</taxon>
        <taxon>Marinilabiliaceae</taxon>
        <taxon>Carboxylicivirga</taxon>
    </lineage>
</organism>
<sequence>MTNFEAIYSFPGIDNLDEVLVNKILVDRGLQATATYSGETNEFCLAVADLSKHAASLPDFSDGKVSEKISRAALMARVEEYLEKAGVKQTNITDGTDSW</sequence>
<proteinExistence type="predicted"/>
<protein>
    <submittedName>
        <fullName evidence="1">Uncharacterized protein</fullName>
    </submittedName>
</protein>
<reference evidence="1" key="1">
    <citation type="journal article" date="2018" name="Int. J. Syst. Evol. Microbiol.">
        <title>Carboxylicivirga sediminis sp. nov., isolated from coastal sediment.</title>
        <authorList>
            <person name="Wang F.Q."/>
            <person name="Ren L.H."/>
            <person name="Zou R.J."/>
            <person name="Sun Y.Z."/>
            <person name="Liu X.J."/>
            <person name="Jiang F."/>
            <person name="Liu L.J."/>
        </authorList>
    </citation>
    <scope>NUCLEOTIDE SEQUENCE</scope>
    <source>
        <strain evidence="1">JR1</strain>
    </source>
</reference>
<dbReference type="RefSeq" id="WP_212189298.1">
    <property type="nucleotide sequence ID" value="NZ_JAGTAR010000009.1"/>
</dbReference>
<reference evidence="1" key="2">
    <citation type="submission" date="2021-04" db="EMBL/GenBank/DDBJ databases">
        <authorList>
            <person name="Zhang T."/>
            <person name="Zhang Y."/>
            <person name="Lu D."/>
            <person name="Zuo D."/>
            <person name="Du Z."/>
        </authorList>
    </citation>
    <scope>NUCLEOTIDE SEQUENCE</scope>
    <source>
        <strain evidence="1">JR1</strain>
    </source>
</reference>
<dbReference type="Proteomes" id="UP000679220">
    <property type="component" value="Unassembled WGS sequence"/>
</dbReference>
<accession>A0A941IY33</accession>
<comment type="caution">
    <text evidence="1">The sequence shown here is derived from an EMBL/GenBank/DDBJ whole genome shotgun (WGS) entry which is preliminary data.</text>
</comment>
<dbReference type="AlphaFoldDB" id="A0A941IY33"/>
<gene>
    <name evidence="1" type="ORF">KDU71_07455</name>
</gene>
<name>A0A941IY33_9BACT</name>
<evidence type="ECO:0000313" key="1">
    <source>
        <dbReference type="EMBL" id="MBR8535392.1"/>
    </source>
</evidence>